<organism evidence="4 5">
    <name type="scientific">Pararhodobacter aggregans</name>
    <dbReference type="NCBI Taxonomy" id="404875"/>
    <lineage>
        <taxon>Bacteria</taxon>
        <taxon>Pseudomonadati</taxon>
        <taxon>Pseudomonadota</taxon>
        <taxon>Alphaproteobacteria</taxon>
        <taxon>Rhodobacterales</taxon>
        <taxon>Paracoccaceae</taxon>
        <taxon>Pararhodobacter</taxon>
    </lineage>
</organism>
<dbReference type="SUPFAM" id="SSF55347">
    <property type="entry name" value="Glyceraldehyde-3-phosphate dehydrogenase-like, C-terminal domain"/>
    <property type="match status" value="1"/>
</dbReference>
<sequence length="336" mass="36967">MTLRFAAIGLDHRHIYHMVGELLAAGAVCAGYCPETSDPRVLEGFRERFPDLTPRPREALFDDPDIQIVLCAAIPVDRPAIAIRAMQAGKDVMLDKPGATALDQVAALEQVAAETGRLLSICFSERFVVRACETASRLVAEGAIGRVIQTTGLGPHRLNRAIRPEWFFRPQAFGGILTDIASHQIDQFLHFTGAETARIAAAATANRALPDLPDFRDYGDILLDSGEARGFIRVDWFTPDGLPTWGDGRLFLTGTEGTIELRKYLDPAGRPGADHLFLCDRHGMRHLDCSAEPLRYFTRFLADVRDRTDTAMPRGHALRVTRLAIEAQSLADGGPR</sequence>
<evidence type="ECO:0000259" key="3">
    <source>
        <dbReference type="Pfam" id="PF22725"/>
    </source>
</evidence>
<dbReference type="Gene3D" id="3.40.50.720">
    <property type="entry name" value="NAD(P)-binding Rossmann-like Domain"/>
    <property type="match status" value="1"/>
</dbReference>
<evidence type="ECO:0000313" key="4">
    <source>
        <dbReference type="EMBL" id="PVE47591.1"/>
    </source>
</evidence>
<dbReference type="OrthoDB" id="9768836at2"/>
<dbReference type="Proteomes" id="UP000244810">
    <property type="component" value="Unassembled WGS sequence"/>
</dbReference>
<dbReference type="InterPro" id="IPR036291">
    <property type="entry name" value="NAD(P)-bd_dom_sf"/>
</dbReference>
<evidence type="ECO:0000259" key="2">
    <source>
        <dbReference type="Pfam" id="PF01408"/>
    </source>
</evidence>
<protein>
    <submittedName>
        <fullName evidence="4">Oxidoreductase</fullName>
    </submittedName>
</protein>
<dbReference type="RefSeq" id="WP_107750963.1">
    <property type="nucleotide sequence ID" value="NZ_QBKF01000003.1"/>
</dbReference>
<dbReference type="SUPFAM" id="SSF51735">
    <property type="entry name" value="NAD(P)-binding Rossmann-fold domains"/>
    <property type="match status" value="1"/>
</dbReference>
<keyword evidence="1" id="KW-0560">Oxidoreductase</keyword>
<evidence type="ECO:0000313" key="5">
    <source>
        <dbReference type="Proteomes" id="UP000244810"/>
    </source>
</evidence>
<feature type="domain" description="Gfo/Idh/MocA-like oxidoreductase N-terminal" evidence="2">
    <location>
        <begin position="58"/>
        <end position="121"/>
    </location>
</feature>
<feature type="domain" description="GFO/IDH/MocA-like oxidoreductase" evidence="3">
    <location>
        <begin position="134"/>
        <end position="260"/>
    </location>
</feature>
<dbReference type="EMBL" id="QDDR01000004">
    <property type="protein sequence ID" value="PVE47591.1"/>
    <property type="molecule type" value="Genomic_DNA"/>
</dbReference>
<dbReference type="Gene3D" id="3.30.360.10">
    <property type="entry name" value="Dihydrodipicolinate Reductase, domain 2"/>
    <property type="match status" value="1"/>
</dbReference>
<keyword evidence="5" id="KW-1185">Reference proteome</keyword>
<dbReference type="AlphaFoldDB" id="A0A2T7USM8"/>
<dbReference type="PANTHER" id="PTHR43818">
    <property type="entry name" value="BCDNA.GH03377"/>
    <property type="match status" value="1"/>
</dbReference>
<accession>A0A2T7USM8</accession>
<dbReference type="InterPro" id="IPR000683">
    <property type="entry name" value="Gfo/Idh/MocA-like_OxRdtase_N"/>
</dbReference>
<dbReference type="PANTHER" id="PTHR43818:SF11">
    <property type="entry name" value="BCDNA.GH03377"/>
    <property type="match status" value="1"/>
</dbReference>
<dbReference type="GO" id="GO:0016491">
    <property type="term" value="F:oxidoreductase activity"/>
    <property type="evidence" value="ECO:0007669"/>
    <property type="project" value="UniProtKB-KW"/>
</dbReference>
<comment type="caution">
    <text evidence="4">The sequence shown here is derived from an EMBL/GenBank/DDBJ whole genome shotgun (WGS) entry which is preliminary data.</text>
</comment>
<dbReference type="Pfam" id="PF22725">
    <property type="entry name" value="GFO_IDH_MocA_C3"/>
    <property type="match status" value="1"/>
</dbReference>
<proteinExistence type="predicted"/>
<dbReference type="InterPro" id="IPR055170">
    <property type="entry name" value="GFO_IDH_MocA-like_dom"/>
</dbReference>
<reference evidence="4 5" key="1">
    <citation type="journal article" date="2011" name="Syst. Appl. Microbiol.">
        <title>Defluviimonas denitrificans gen. nov., sp. nov., and Pararhodobacter aggregans gen. nov., sp. nov., non-phototrophic Rhodobacteraceae from the biofilter of a marine aquaculture.</title>
        <authorList>
            <person name="Foesel B.U."/>
            <person name="Drake H.L."/>
            <person name="Schramm A."/>
        </authorList>
    </citation>
    <scope>NUCLEOTIDE SEQUENCE [LARGE SCALE GENOMIC DNA]</scope>
    <source>
        <strain evidence="4 5">D1-19</strain>
    </source>
</reference>
<dbReference type="GO" id="GO:0000166">
    <property type="term" value="F:nucleotide binding"/>
    <property type="evidence" value="ECO:0007669"/>
    <property type="project" value="InterPro"/>
</dbReference>
<evidence type="ECO:0000256" key="1">
    <source>
        <dbReference type="ARBA" id="ARBA00023002"/>
    </source>
</evidence>
<dbReference type="Pfam" id="PF01408">
    <property type="entry name" value="GFO_IDH_MocA"/>
    <property type="match status" value="1"/>
</dbReference>
<name>A0A2T7USM8_9RHOB</name>
<dbReference type="InterPro" id="IPR050463">
    <property type="entry name" value="Gfo/Idh/MocA_oxidrdct_glycsds"/>
</dbReference>
<gene>
    <name evidence="4" type="ORF">DDE23_09070</name>
</gene>